<evidence type="ECO:0000256" key="4">
    <source>
        <dbReference type="ARBA" id="ARBA00022840"/>
    </source>
</evidence>
<dbReference type="SMART" id="SM00382">
    <property type="entry name" value="AAA"/>
    <property type="match status" value="1"/>
</dbReference>
<dbReference type="FunFam" id="3.40.50.300:FF:000134">
    <property type="entry name" value="Iron-enterobactin ABC transporter ATP-binding protein"/>
    <property type="match status" value="1"/>
</dbReference>
<dbReference type="Gene3D" id="3.40.50.300">
    <property type="entry name" value="P-loop containing nucleotide triphosphate hydrolases"/>
    <property type="match status" value="1"/>
</dbReference>
<evidence type="ECO:0000256" key="5">
    <source>
        <dbReference type="ARBA" id="ARBA00022967"/>
    </source>
</evidence>
<accession>A0A437QRT5</accession>
<keyword evidence="2" id="KW-0813">Transport</keyword>
<keyword evidence="4 8" id="KW-0067">ATP-binding</keyword>
<dbReference type="Pfam" id="PF00005">
    <property type="entry name" value="ABC_tran"/>
    <property type="match status" value="1"/>
</dbReference>
<dbReference type="InterPro" id="IPR003439">
    <property type="entry name" value="ABC_transporter-like_ATP-bd"/>
</dbReference>
<protein>
    <submittedName>
        <fullName evidence="8">ABC transporter ATP-binding protein</fullName>
    </submittedName>
</protein>
<dbReference type="EMBL" id="SACS01000011">
    <property type="protein sequence ID" value="RVU37220.1"/>
    <property type="molecule type" value="Genomic_DNA"/>
</dbReference>
<evidence type="ECO:0000256" key="3">
    <source>
        <dbReference type="ARBA" id="ARBA00022741"/>
    </source>
</evidence>
<dbReference type="SUPFAM" id="SSF52540">
    <property type="entry name" value="P-loop containing nucleoside triphosphate hydrolases"/>
    <property type="match status" value="1"/>
</dbReference>
<dbReference type="InterPro" id="IPR027417">
    <property type="entry name" value="P-loop_NTPase"/>
</dbReference>
<evidence type="ECO:0000259" key="7">
    <source>
        <dbReference type="PROSITE" id="PS50893"/>
    </source>
</evidence>
<sequence>MLLFVRLPAFRRCCTKDAKVCCNALNLFHLSGLNFQVSIQPLLSCHNLSFRWHPHAGLQQVDLTLHAQDRLGIIGPNGAGKSTLLKLLAGLLRPASGEILLCGQLLSHYSLAEKARSLALLAQDTEQATASTVFELVELGLLPHKQLWQRTDQHDQIRISQVLTQVGLTDKATASVSSLSGGELQRAQFARVLLQGAKLLLLDEPTNHLDVQYQHQLLQSIVSTELTLIASFHDLNLAASYCNQLLLLQQGKVVAVGSPEQVLQPKLISEVFGRRCLVDSNPFDGKPRVTFAPGACND</sequence>
<dbReference type="InterPro" id="IPR003593">
    <property type="entry name" value="AAA+_ATPase"/>
</dbReference>
<evidence type="ECO:0000313" key="8">
    <source>
        <dbReference type="EMBL" id="RVU37220.1"/>
    </source>
</evidence>
<evidence type="ECO:0000256" key="2">
    <source>
        <dbReference type="ARBA" id="ARBA00022448"/>
    </source>
</evidence>
<gene>
    <name evidence="8" type="ORF">EOE67_11545</name>
</gene>
<feature type="domain" description="ABC transporter" evidence="7">
    <location>
        <begin position="43"/>
        <end position="275"/>
    </location>
</feature>
<evidence type="ECO:0000313" key="9">
    <source>
        <dbReference type="Proteomes" id="UP000283077"/>
    </source>
</evidence>
<dbReference type="GO" id="GO:0016887">
    <property type="term" value="F:ATP hydrolysis activity"/>
    <property type="evidence" value="ECO:0007669"/>
    <property type="project" value="InterPro"/>
</dbReference>
<keyword evidence="3" id="KW-0547">Nucleotide-binding</keyword>
<evidence type="ECO:0000256" key="6">
    <source>
        <dbReference type="ARBA" id="ARBA00037066"/>
    </source>
</evidence>
<evidence type="ECO:0000256" key="1">
    <source>
        <dbReference type="ARBA" id="ARBA00005417"/>
    </source>
</evidence>
<organism evidence="8 9">
    <name type="scientific">Rheinheimera riviphila</name>
    <dbReference type="NCBI Taxonomy" id="1834037"/>
    <lineage>
        <taxon>Bacteria</taxon>
        <taxon>Pseudomonadati</taxon>
        <taxon>Pseudomonadota</taxon>
        <taxon>Gammaproteobacteria</taxon>
        <taxon>Chromatiales</taxon>
        <taxon>Chromatiaceae</taxon>
        <taxon>Rheinheimera</taxon>
    </lineage>
</organism>
<dbReference type="GO" id="GO:0005524">
    <property type="term" value="F:ATP binding"/>
    <property type="evidence" value="ECO:0007669"/>
    <property type="project" value="UniProtKB-KW"/>
</dbReference>
<dbReference type="OrthoDB" id="6461291at2"/>
<dbReference type="PROSITE" id="PS50893">
    <property type="entry name" value="ABC_TRANSPORTER_2"/>
    <property type="match status" value="1"/>
</dbReference>
<dbReference type="PANTHER" id="PTHR42794:SF1">
    <property type="entry name" value="HEMIN IMPORT ATP-BINDING PROTEIN HMUV"/>
    <property type="match status" value="1"/>
</dbReference>
<dbReference type="PANTHER" id="PTHR42794">
    <property type="entry name" value="HEMIN IMPORT ATP-BINDING PROTEIN HMUV"/>
    <property type="match status" value="1"/>
</dbReference>
<dbReference type="Proteomes" id="UP000283077">
    <property type="component" value="Unassembled WGS sequence"/>
</dbReference>
<dbReference type="InterPro" id="IPR017871">
    <property type="entry name" value="ABC_transporter-like_CS"/>
</dbReference>
<comment type="similarity">
    <text evidence="1">Belongs to the ABC transporter superfamily.</text>
</comment>
<keyword evidence="5" id="KW-1278">Translocase</keyword>
<proteinExistence type="inferred from homology"/>
<comment type="caution">
    <text evidence="8">The sequence shown here is derived from an EMBL/GenBank/DDBJ whole genome shotgun (WGS) entry which is preliminary data.</text>
</comment>
<reference evidence="8 9" key="1">
    <citation type="submission" date="2019-01" db="EMBL/GenBank/DDBJ databases">
        <authorList>
            <person name="Chen W.-M."/>
        </authorList>
    </citation>
    <scope>NUCLEOTIDE SEQUENCE [LARGE SCALE GENOMIC DNA]</scope>
    <source>
        <strain evidence="8 9">KYPC3</strain>
    </source>
</reference>
<keyword evidence="9" id="KW-1185">Reference proteome</keyword>
<dbReference type="PROSITE" id="PS00211">
    <property type="entry name" value="ABC_TRANSPORTER_1"/>
    <property type="match status" value="1"/>
</dbReference>
<dbReference type="AlphaFoldDB" id="A0A437QRT5"/>
<comment type="function">
    <text evidence="6">Part of the ABC transporter complex HmuTUV involved in hemin import. Responsible for energy coupling to the transport system.</text>
</comment>
<name>A0A437QRT5_9GAMM</name>